<accession>A0ABV2H2E1</accession>
<dbReference type="Proteomes" id="UP001549031">
    <property type="component" value="Unassembled WGS sequence"/>
</dbReference>
<keyword evidence="3" id="KW-1185">Reference proteome</keyword>
<dbReference type="EMBL" id="JBEPLJ010000002">
    <property type="protein sequence ID" value="MET3584715.1"/>
    <property type="molecule type" value="Genomic_DNA"/>
</dbReference>
<name>A0ABV2H2E1_9HYPH</name>
<sequence>MTLTDHRHVPSTDLAARSTQEVFEDHLRLRLLGDLEQDLARNYAEDVVLLTSNSNLVGHDALRTSSSRLREQLPDAEFQFLAKQVRGRFALLNWRSTSDRYQAVEGADSFVIENGKIVLQTIHYKLLPEA</sequence>
<evidence type="ECO:0000313" key="2">
    <source>
        <dbReference type="EMBL" id="MET3584715.1"/>
    </source>
</evidence>
<reference evidence="2 3" key="1">
    <citation type="submission" date="2024-06" db="EMBL/GenBank/DDBJ databases">
        <title>Genomic Encyclopedia of Type Strains, Phase IV (KMG-IV): sequencing the most valuable type-strain genomes for metagenomic binning, comparative biology and taxonomic classification.</title>
        <authorList>
            <person name="Goeker M."/>
        </authorList>
    </citation>
    <scope>NUCLEOTIDE SEQUENCE [LARGE SCALE GENOMIC DNA]</scope>
    <source>
        <strain evidence="2 3">DSM 105042</strain>
    </source>
</reference>
<gene>
    <name evidence="2" type="ORF">ABID21_000810</name>
</gene>
<dbReference type="InterPro" id="IPR037401">
    <property type="entry name" value="SnoaL-like"/>
</dbReference>
<dbReference type="Gene3D" id="3.10.450.50">
    <property type="match status" value="1"/>
</dbReference>
<comment type="caution">
    <text evidence="2">The sequence shown here is derived from an EMBL/GenBank/DDBJ whole genome shotgun (WGS) entry which is preliminary data.</text>
</comment>
<protein>
    <recommendedName>
        <fullName evidence="1">SnoaL-like domain-containing protein</fullName>
    </recommendedName>
</protein>
<dbReference type="InterPro" id="IPR032710">
    <property type="entry name" value="NTF2-like_dom_sf"/>
</dbReference>
<proteinExistence type="predicted"/>
<dbReference type="SUPFAM" id="SSF54427">
    <property type="entry name" value="NTF2-like"/>
    <property type="match status" value="1"/>
</dbReference>
<feature type="domain" description="SnoaL-like" evidence="1">
    <location>
        <begin position="37"/>
        <end position="118"/>
    </location>
</feature>
<evidence type="ECO:0000259" key="1">
    <source>
        <dbReference type="Pfam" id="PF12680"/>
    </source>
</evidence>
<dbReference type="Pfam" id="PF12680">
    <property type="entry name" value="SnoaL_2"/>
    <property type="match status" value="1"/>
</dbReference>
<dbReference type="RefSeq" id="WP_247242420.1">
    <property type="nucleotide sequence ID" value="NZ_JALJRA010000002.1"/>
</dbReference>
<organism evidence="2 3">
    <name type="scientific">Pseudorhizobium tarimense</name>
    <dbReference type="NCBI Taxonomy" id="1079109"/>
    <lineage>
        <taxon>Bacteria</taxon>
        <taxon>Pseudomonadati</taxon>
        <taxon>Pseudomonadota</taxon>
        <taxon>Alphaproteobacteria</taxon>
        <taxon>Hyphomicrobiales</taxon>
        <taxon>Rhizobiaceae</taxon>
        <taxon>Rhizobium/Agrobacterium group</taxon>
        <taxon>Pseudorhizobium</taxon>
    </lineage>
</organism>
<evidence type="ECO:0000313" key="3">
    <source>
        <dbReference type="Proteomes" id="UP001549031"/>
    </source>
</evidence>